<dbReference type="SMART" id="SM00987">
    <property type="entry name" value="UreE_C"/>
    <property type="match status" value="1"/>
</dbReference>
<dbReference type="Gene3D" id="3.40.470.10">
    <property type="entry name" value="Uracil-DNA glycosylase-like domain"/>
    <property type="match status" value="1"/>
</dbReference>
<accession>A0A0R1HQM4</accession>
<dbReference type="PANTHER" id="PTHR42160:SF1">
    <property type="entry name" value="URACIL-DNA GLYCOSYLASE SUPERFAMILY PROTEIN"/>
    <property type="match status" value="1"/>
</dbReference>
<gene>
    <name evidence="2" type="ORF">FC96_GL000069</name>
</gene>
<dbReference type="SMART" id="SM00986">
    <property type="entry name" value="UDG"/>
    <property type="match status" value="1"/>
</dbReference>
<dbReference type="InterPro" id="IPR005122">
    <property type="entry name" value="Uracil-DNA_glycosylase-like"/>
</dbReference>
<dbReference type="STRING" id="1302272.FC96_GL000069"/>
<reference evidence="2 3" key="1">
    <citation type="journal article" date="2015" name="Genome Announc.">
        <title>Expanding the biotechnology potential of lactobacilli through comparative genomics of 213 strains and associated genera.</title>
        <authorList>
            <person name="Sun Z."/>
            <person name="Harris H.M."/>
            <person name="McCann A."/>
            <person name="Guo C."/>
            <person name="Argimon S."/>
            <person name="Zhang W."/>
            <person name="Yang X."/>
            <person name="Jeffery I.B."/>
            <person name="Cooney J.C."/>
            <person name="Kagawa T.F."/>
            <person name="Liu W."/>
            <person name="Song Y."/>
            <person name="Salvetti E."/>
            <person name="Wrobel A."/>
            <person name="Rasinkangas P."/>
            <person name="Parkhill J."/>
            <person name="Rea M.C."/>
            <person name="O'Sullivan O."/>
            <person name="Ritari J."/>
            <person name="Douillard F.P."/>
            <person name="Paul Ross R."/>
            <person name="Yang R."/>
            <person name="Briner A.E."/>
            <person name="Felis G.E."/>
            <person name="de Vos W.M."/>
            <person name="Barrangou R."/>
            <person name="Klaenhammer T.R."/>
            <person name="Caufield P.W."/>
            <person name="Cui Y."/>
            <person name="Zhang H."/>
            <person name="O'Toole P.W."/>
        </authorList>
    </citation>
    <scope>NUCLEOTIDE SEQUENCE [LARGE SCALE GENOMIC DNA]</scope>
    <source>
        <strain evidence="2 3">JCM 15530</strain>
    </source>
</reference>
<proteinExistence type="predicted"/>
<dbReference type="SUPFAM" id="SSF52141">
    <property type="entry name" value="Uracil-DNA glycosylase-like"/>
    <property type="match status" value="1"/>
</dbReference>
<evidence type="ECO:0000313" key="2">
    <source>
        <dbReference type="EMBL" id="KRK49150.1"/>
    </source>
</evidence>
<protein>
    <submittedName>
        <fullName evidence="2">Uracil-DNA glycosylase</fullName>
    </submittedName>
</protein>
<dbReference type="EMBL" id="AZCX01000001">
    <property type="protein sequence ID" value="KRK49150.1"/>
    <property type="molecule type" value="Genomic_DNA"/>
</dbReference>
<dbReference type="CDD" id="cd10033">
    <property type="entry name" value="UDG_like"/>
    <property type="match status" value="1"/>
</dbReference>
<dbReference type="OrthoDB" id="9789139at2"/>
<feature type="domain" description="Uracil-DNA glycosylase-like" evidence="1">
    <location>
        <begin position="28"/>
        <end position="185"/>
    </location>
</feature>
<dbReference type="Proteomes" id="UP000050911">
    <property type="component" value="Unassembled WGS sequence"/>
</dbReference>
<organism evidence="2 3">
    <name type="scientific">Secundilactobacillus kimchicus JCM 15530</name>
    <dbReference type="NCBI Taxonomy" id="1302272"/>
    <lineage>
        <taxon>Bacteria</taxon>
        <taxon>Bacillati</taxon>
        <taxon>Bacillota</taxon>
        <taxon>Bacilli</taxon>
        <taxon>Lactobacillales</taxon>
        <taxon>Lactobacillaceae</taxon>
        <taxon>Secundilactobacillus</taxon>
    </lineage>
</organism>
<dbReference type="PANTHER" id="PTHR42160">
    <property type="entry name" value="URACIL-DNA GLYCOSYLASE SUPERFAMILY PROTEIN"/>
    <property type="match status" value="1"/>
</dbReference>
<dbReference type="AlphaFoldDB" id="A0A0R1HQM4"/>
<evidence type="ECO:0000313" key="3">
    <source>
        <dbReference type="Proteomes" id="UP000050911"/>
    </source>
</evidence>
<keyword evidence="3" id="KW-1185">Reference proteome</keyword>
<comment type="caution">
    <text evidence="2">The sequence shown here is derived from an EMBL/GenBank/DDBJ whole genome shotgun (WGS) entry which is preliminary data.</text>
</comment>
<evidence type="ECO:0000259" key="1">
    <source>
        <dbReference type="SMART" id="SM00986"/>
    </source>
</evidence>
<dbReference type="InterPro" id="IPR036895">
    <property type="entry name" value="Uracil-DNA_glycosylase-like_sf"/>
</dbReference>
<dbReference type="RefSeq" id="WP_054660359.1">
    <property type="nucleotide sequence ID" value="NZ_AZCX01000001.1"/>
</dbReference>
<name>A0A0R1HQM4_9LACO</name>
<dbReference type="PATRIC" id="fig|1302272.5.peg.67"/>
<dbReference type="InterPro" id="IPR047124">
    <property type="entry name" value="HI_0220.2"/>
</dbReference>
<dbReference type="Pfam" id="PF03167">
    <property type="entry name" value="UDG"/>
    <property type="match status" value="1"/>
</dbReference>
<sequence length="194" mass="22457">MVTREEIVQAIQTDPQNKRFTEQGVKPLFHVDPSAELLIISQAPSRRAQESMVFWDDKSGDRLRDWMGVTKDQFYNSGKVAVLPLDFYYPGKGPHGDLPPRKGFAEKWHEPLLTLMPNIALTLLIGQYAQRYYLGQSREPTLTATVEHFDQYLPKYFPLVHPSPLNRGWLKQHPWFETSVVPTLQWHVLPIFSV</sequence>